<proteinExistence type="predicted"/>
<feature type="transmembrane region" description="Helical" evidence="1">
    <location>
        <begin position="103"/>
        <end position="122"/>
    </location>
</feature>
<dbReference type="EMBL" id="JBEXAC010000003">
    <property type="protein sequence ID" value="MET7001409.1"/>
    <property type="molecule type" value="Genomic_DNA"/>
</dbReference>
<evidence type="ECO:0000313" key="4">
    <source>
        <dbReference type="Proteomes" id="UP001549749"/>
    </source>
</evidence>
<dbReference type="PIRSF" id="PIRSF018266">
    <property type="entry name" value="FecR"/>
    <property type="match status" value="1"/>
</dbReference>
<protein>
    <submittedName>
        <fullName evidence="3">FecR domain-containing protein</fullName>
    </submittedName>
</protein>
<feature type="domain" description="FecR protein" evidence="2">
    <location>
        <begin position="129"/>
        <end position="229"/>
    </location>
</feature>
<evidence type="ECO:0000313" key="3">
    <source>
        <dbReference type="EMBL" id="MET7001409.1"/>
    </source>
</evidence>
<dbReference type="InterPro" id="IPR006860">
    <property type="entry name" value="FecR"/>
</dbReference>
<dbReference type="Gene3D" id="2.60.120.1440">
    <property type="match status" value="1"/>
</dbReference>
<keyword evidence="1" id="KW-1133">Transmembrane helix</keyword>
<accession>A0ABV2TEF1</accession>
<dbReference type="InterPro" id="IPR012373">
    <property type="entry name" value="Ferrdict_sens_TM"/>
</dbReference>
<evidence type="ECO:0000256" key="1">
    <source>
        <dbReference type="SAM" id="Phobius"/>
    </source>
</evidence>
<dbReference type="Gene3D" id="3.55.50.30">
    <property type="match status" value="1"/>
</dbReference>
<gene>
    <name evidence="3" type="ORF">ABR189_28765</name>
</gene>
<evidence type="ECO:0000259" key="2">
    <source>
        <dbReference type="Pfam" id="PF04773"/>
    </source>
</evidence>
<dbReference type="Proteomes" id="UP001549749">
    <property type="component" value="Unassembled WGS sequence"/>
</dbReference>
<keyword evidence="1" id="KW-0812">Transmembrane</keyword>
<name>A0ABV2TEF1_9BACT</name>
<reference evidence="3 4" key="1">
    <citation type="submission" date="2024-06" db="EMBL/GenBank/DDBJ databases">
        <title>Chitinophaga defluvii sp. nov., isolated from municipal sewage.</title>
        <authorList>
            <person name="Zhang L."/>
        </authorList>
    </citation>
    <scope>NUCLEOTIDE SEQUENCE [LARGE SCALE GENOMIC DNA]</scope>
    <source>
        <strain evidence="3 4">H8</strain>
    </source>
</reference>
<dbReference type="Pfam" id="PF04773">
    <property type="entry name" value="FecR"/>
    <property type="match status" value="1"/>
</dbReference>
<organism evidence="3 4">
    <name type="scientific">Chitinophaga defluvii</name>
    <dbReference type="NCBI Taxonomy" id="3163343"/>
    <lineage>
        <taxon>Bacteria</taxon>
        <taxon>Pseudomonadati</taxon>
        <taxon>Bacteroidota</taxon>
        <taxon>Chitinophagia</taxon>
        <taxon>Chitinophagales</taxon>
        <taxon>Chitinophagaceae</taxon>
        <taxon>Chitinophaga</taxon>
    </lineage>
</organism>
<dbReference type="RefSeq" id="WP_354663978.1">
    <property type="nucleotide sequence ID" value="NZ_JBEXAC010000003.1"/>
</dbReference>
<comment type="caution">
    <text evidence="3">The sequence shown here is derived from an EMBL/GenBank/DDBJ whole genome shotgun (WGS) entry which is preliminary data.</text>
</comment>
<keyword evidence="1" id="KW-0472">Membrane</keyword>
<dbReference type="PANTHER" id="PTHR30273">
    <property type="entry name" value="PERIPLASMIC SIGNAL SENSOR AND SIGMA FACTOR ACTIVATOR FECR-RELATED"/>
    <property type="match status" value="1"/>
</dbReference>
<dbReference type="PANTHER" id="PTHR30273:SF2">
    <property type="entry name" value="PROTEIN FECR"/>
    <property type="match status" value="1"/>
</dbReference>
<sequence>MELFDKDYGTYNASDFINDDAYKYWIRYGVEKTPGYWQAVKLAWPQKADEMEQAANLILVLSTQVSSPHEAGRQRVWNNIRNGMQQVAPHRTLPKMRYKYRRYAAVLLLGVLLSAGGWYYWYTRPLIFHTGYGQTQLVILPDQSAVILNANSTLHYHRRWHDGKRRELWLEGEAYLDVKHLNLHPEQISPGDEFVLHAGQVDIAVLGTIFNVKSRRGITTVSLKSGRVKVSNPFNQQQFVVMQPGELVTFRQQTAQLEKQVAAPELFNAWTEHKMALSNTTVNDILQSLEDTYGQKIIMEDTAMGNRRIDGIVPMRNMEDALFVISNILGTKTVKTDSAWVLKKK</sequence>
<keyword evidence="4" id="KW-1185">Reference proteome</keyword>